<dbReference type="RefSeq" id="XP_068366947.1">
    <property type="nucleotide sequence ID" value="XM_068498664.1"/>
</dbReference>
<evidence type="ECO:0000259" key="1">
    <source>
        <dbReference type="Pfam" id="PF00651"/>
    </source>
</evidence>
<dbReference type="Gene3D" id="3.30.710.10">
    <property type="entry name" value="Potassium Channel Kv1.1, Chain A"/>
    <property type="match status" value="1"/>
</dbReference>
<comment type="caution">
    <text evidence="3">The sequence shown here is derived from an EMBL/GenBank/DDBJ whole genome shotgun (WGS) entry which is preliminary data.</text>
</comment>
<dbReference type="CDD" id="cd18186">
    <property type="entry name" value="BTB_POZ_ZBTB_KLHL-like"/>
    <property type="match status" value="1"/>
</dbReference>
<dbReference type="InterPro" id="IPR008979">
    <property type="entry name" value="Galactose-bd-like_sf"/>
</dbReference>
<accession>A0A1J4KRD1</accession>
<reference evidence="3" key="1">
    <citation type="submission" date="2016-10" db="EMBL/GenBank/DDBJ databases">
        <authorList>
            <person name="Benchimol M."/>
            <person name="Almeida L.G."/>
            <person name="Vasconcelos A.T."/>
            <person name="Perreira-Neves A."/>
            <person name="Rosa I.A."/>
            <person name="Tasca T."/>
            <person name="Bogo M.R."/>
            <person name="de Souza W."/>
        </authorList>
    </citation>
    <scope>NUCLEOTIDE SEQUENCE [LARGE SCALE GENOMIC DNA]</scope>
    <source>
        <strain evidence="3">K</strain>
    </source>
</reference>
<dbReference type="InterPro" id="IPR011333">
    <property type="entry name" value="SKP1/BTB/POZ_sf"/>
</dbReference>
<protein>
    <submittedName>
        <fullName evidence="3">Uncharacterized protein</fullName>
    </submittedName>
</protein>
<dbReference type="InterPro" id="IPR000210">
    <property type="entry name" value="BTB/POZ_dom"/>
</dbReference>
<dbReference type="SUPFAM" id="SSF54695">
    <property type="entry name" value="POZ domain"/>
    <property type="match status" value="1"/>
</dbReference>
<dbReference type="EMBL" id="MLAK01000469">
    <property type="protein sequence ID" value="OHT13811.1"/>
    <property type="molecule type" value="Genomic_DNA"/>
</dbReference>
<dbReference type="Pfam" id="PF00651">
    <property type="entry name" value="BTB"/>
    <property type="match status" value="1"/>
</dbReference>
<gene>
    <name evidence="3" type="ORF">TRFO_15925</name>
</gene>
<organism evidence="3 4">
    <name type="scientific">Tritrichomonas foetus</name>
    <dbReference type="NCBI Taxonomy" id="1144522"/>
    <lineage>
        <taxon>Eukaryota</taxon>
        <taxon>Metamonada</taxon>
        <taxon>Parabasalia</taxon>
        <taxon>Tritrichomonadida</taxon>
        <taxon>Tritrichomonadidae</taxon>
        <taxon>Tritrichomonas</taxon>
    </lineage>
</organism>
<dbReference type="OrthoDB" id="5966876at2759"/>
<name>A0A1J4KRD1_9EUKA</name>
<dbReference type="VEuPathDB" id="TrichDB:TRFO_15925"/>
<feature type="domain" description="F5/8 type C" evidence="2">
    <location>
        <begin position="287"/>
        <end position="398"/>
    </location>
</feature>
<evidence type="ECO:0000313" key="3">
    <source>
        <dbReference type="EMBL" id="OHT13811.1"/>
    </source>
</evidence>
<dbReference type="AlphaFoldDB" id="A0A1J4KRD1"/>
<proteinExistence type="predicted"/>
<feature type="domain" description="BTB" evidence="1">
    <location>
        <begin position="18"/>
        <end position="106"/>
    </location>
</feature>
<dbReference type="Gene3D" id="2.60.120.260">
    <property type="entry name" value="Galactose-binding domain-like"/>
    <property type="match status" value="1"/>
</dbReference>
<dbReference type="GeneID" id="94833368"/>
<sequence length="415" mass="48284">MTLSMDGLALYRHIPHINDFTFIIDTHKYHCSKILAAFISPAVARSISSDIFCDVFHIPIDDNNFIFKQVMRLMRGEEIEITSKNYQYLLNVASILENQEIINKINSLSIFKFDEQTILNSTMKKLERNMNIDNEIDFIAASVTSFPARSLAEFDIPTLWRIFSSSCLKAKEESSIFQLICDLIELKGYQAKVLLNCVYYENLSLSEMVDFGEMINDYQLTGPIMMSLIKRLQKIVKQHKRNPLRKISNEESYEFKEGKSFDGIFAHLQKQWNKNVQDQKICKITTSSGDSPKGITDNTWNDCWYSKNEPNSWIRFDFLDHAVSLTHYSLKTFIGGPHSGHLKSWSLEGSNDGKIWKVMDQRDNTEDLNNRNNYYTYKCDDHGIYRYVRLKQTGKNHRGNDFLFLSNIEFFGAFI</sequence>
<keyword evidence="4" id="KW-1185">Reference proteome</keyword>
<evidence type="ECO:0000259" key="2">
    <source>
        <dbReference type="Pfam" id="PF00754"/>
    </source>
</evidence>
<dbReference type="InterPro" id="IPR000421">
    <property type="entry name" value="FA58C"/>
</dbReference>
<dbReference type="Proteomes" id="UP000179807">
    <property type="component" value="Unassembled WGS sequence"/>
</dbReference>
<dbReference type="SUPFAM" id="SSF49785">
    <property type="entry name" value="Galactose-binding domain-like"/>
    <property type="match status" value="1"/>
</dbReference>
<evidence type="ECO:0000313" key="4">
    <source>
        <dbReference type="Proteomes" id="UP000179807"/>
    </source>
</evidence>
<dbReference type="Pfam" id="PF00754">
    <property type="entry name" value="F5_F8_type_C"/>
    <property type="match status" value="1"/>
</dbReference>